<dbReference type="InterPro" id="IPR035979">
    <property type="entry name" value="RBD_domain_sf"/>
</dbReference>
<sequence>MTRKNLPVFFAQNIVGVEAPSSRHLLPVLFIFCWCYTFYGNAVVVPLAGNGPYKMALGDWEEWLRVQRDAMPSIVDKSPNQAPKFYAKVGTIKKFENFFPFYRYRMRPNGRIKGESLSTVGSSANSPQSHACYDARSVDLDEKKVMMELGAHPTELWRLSRHPTSATTSLLHHPILGGIVFLPIHLQAPIKLAVLSSSYCPSARGACIYGAATVNVCVGQPQAIHSFTSVTTSSIPSSTATFNPGQKRPQPNAGTHQSNSVQHLQQILSANSCYSLLHNSSSSLFTTLADATLLQNTTIVNEALKTLGTIQQQEIAAKRIRFGPAFAALAPTLIPLNHSSAAASVIAATAPFPAITTSTIVNSATQHQQMALSPYRQQKTHVQLEAIELNNTNGNINGNINGTVVSGKELCGTDFVRYADEQQLDPNGAVALQCLDGSGLSQSYQDLSVGVQALPNSILRIIIDYMLYPVTLDVLYLIFSRYGKVLRIITFNKNNLFQALIQLSEAGSAQNAKNSLDGLNIYNGCCTLHIEYSKLSTLNVKWNNDKSRDYTNPNLPSGDLTYEQKLQLLLQNAHTNNGLSAMIPLATNSFPFNAVTLPQATNLAQNAQILPNNLAGIVLNSAAAAAAAQFQAGTPVVLVSNLDETAVTPEQLFLLFGVYGDVIRVKILFNKKNNALIQYADVQQAQLAIQHLDKVKWNSKNMRVTASKHIVVQMPKEGQPDAGLTKEYVNSSLHRFKKPGSKNYMNIYPPSSTLHLSNIPSGMTDDAMLEIFKNFKIVEFKFFQKDHKMALLLLEDVESAINFLVTMHNYKLAESAHLRVSFSKKGING</sequence>
<evidence type="ECO:0000256" key="5">
    <source>
        <dbReference type="SAM" id="MobiDB-lite"/>
    </source>
</evidence>
<evidence type="ECO:0000313" key="7">
    <source>
        <dbReference type="Proteomes" id="UP000887572"/>
    </source>
</evidence>
<keyword evidence="7" id="KW-1185">Reference proteome</keyword>
<name>A0A914H6G4_GLORO</name>
<dbReference type="InterPro" id="IPR012677">
    <property type="entry name" value="Nucleotide-bd_a/b_plait_sf"/>
</dbReference>
<evidence type="ECO:0000256" key="3">
    <source>
        <dbReference type="ARBA" id="ARBA00022884"/>
    </source>
</evidence>
<proteinExistence type="predicted"/>
<dbReference type="NCBIfam" id="TIGR01649">
    <property type="entry name" value="hnRNP-L_PTB"/>
    <property type="match status" value="1"/>
</dbReference>
<dbReference type="CDD" id="cd12425">
    <property type="entry name" value="RRM4_PTBP1_like"/>
    <property type="match status" value="1"/>
</dbReference>
<dbReference type="Pfam" id="PF11835">
    <property type="entry name" value="RRM_8"/>
    <property type="match status" value="1"/>
</dbReference>
<evidence type="ECO:0000313" key="8">
    <source>
        <dbReference type="WBParaSite" id="Gr19_v10_g14255.t4"/>
    </source>
</evidence>
<feature type="domain" description="RRM" evidence="6">
    <location>
        <begin position="752"/>
        <end position="825"/>
    </location>
</feature>
<dbReference type="Gene3D" id="3.30.70.330">
    <property type="match status" value="3"/>
</dbReference>
<dbReference type="GO" id="GO:0006397">
    <property type="term" value="P:mRNA processing"/>
    <property type="evidence" value="ECO:0007669"/>
    <property type="project" value="InterPro"/>
</dbReference>
<dbReference type="FunFam" id="3.30.70.330:FF:000341">
    <property type="entry name" value="Hephaestus, isoform C"/>
    <property type="match status" value="1"/>
</dbReference>
<dbReference type="AlphaFoldDB" id="A0A914H6G4"/>
<dbReference type="InterPro" id="IPR006536">
    <property type="entry name" value="HnRNP-L/PTB"/>
</dbReference>
<dbReference type="PROSITE" id="PS50102">
    <property type="entry name" value="RRM"/>
    <property type="match status" value="2"/>
</dbReference>
<evidence type="ECO:0000256" key="4">
    <source>
        <dbReference type="PROSITE-ProRule" id="PRU00176"/>
    </source>
</evidence>
<dbReference type="CDD" id="cd12693">
    <property type="entry name" value="RRM2_PTBP1_like"/>
    <property type="match status" value="1"/>
</dbReference>
<dbReference type="PANTHER" id="PTHR15592">
    <property type="entry name" value="MATRIN 3/NUCLEAR PROTEIN 220-RELATED"/>
    <property type="match status" value="1"/>
</dbReference>
<accession>A0A914H6G4</accession>
<evidence type="ECO:0000256" key="2">
    <source>
        <dbReference type="ARBA" id="ARBA00022737"/>
    </source>
</evidence>
<dbReference type="Proteomes" id="UP000887572">
    <property type="component" value="Unplaced"/>
</dbReference>
<dbReference type="SMART" id="SM00360">
    <property type="entry name" value="RRM"/>
    <property type="match status" value="3"/>
</dbReference>
<keyword evidence="3 4" id="KW-0694">RNA-binding</keyword>
<reference evidence="8" key="1">
    <citation type="submission" date="2022-11" db="UniProtKB">
        <authorList>
            <consortium name="WormBaseParasite"/>
        </authorList>
    </citation>
    <scope>IDENTIFICATION</scope>
</reference>
<dbReference type="GO" id="GO:0005634">
    <property type="term" value="C:nucleus"/>
    <property type="evidence" value="ECO:0007669"/>
    <property type="project" value="InterPro"/>
</dbReference>
<keyword evidence="2" id="KW-0677">Repeat</keyword>
<organism evidence="7 8">
    <name type="scientific">Globodera rostochiensis</name>
    <name type="common">Golden nematode worm</name>
    <name type="synonym">Heterodera rostochiensis</name>
    <dbReference type="NCBI Taxonomy" id="31243"/>
    <lineage>
        <taxon>Eukaryota</taxon>
        <taxon>Metazoa</taxon>
        <taxon>Ecdysozoa</taxon>
        <taxon>Nematoda</taxon>
        <taxon>Chromadorea</taxon>
        <taxon>Rhabditida</taxon>
        <taxon>Tylenchina</taxon>
        <taxon>Tylenchomorpha</taxon>
        <taxon>Tylenchoidea</taxon>
        <taxon>Heteroderidae</taxon>
        <taxon>Heteroderinae</taxon>
        <taxon>Globodera</taxon>
    </lineage>
</organism>
<dbReference type="InterPro" id="IPR021790">
    <property type="entry name" value="PTBP1-like_RRM2"/>
</dbReference>
<evidence type="ECO:0000259" key="6">
    <source>
        <dbReference type="PROSITE" id="PS50102"/>
    </source>
</evidence>
<keyword evidence="1" id="KW-0597">Phosphoprotein</keyword>
<dbReference type="InterPro" id="IPR000504">
    <property type="entry name" value="RRM_dom"/>
</dbReference>
<dbReference type="CDD" id="cd12423">
    <property type="entry name" value="RRM3_PTBP1_like"/>
    <property type="match status" value="1"/>
</dbReference>
<dbReference type="GO" id="GO:0003723">
    <property type="term" value="F:RNA binding"/>
    <property type="evidence" value="ECO:0007669"/>
    <property type="project" value="UniProtKB-UniRule"/>
</dbReference>
<dbReference type="WBParaSite" id="Gr19_v10_g14255.t4">
    <property type="protein sequence ID" value="Gr19_v10_g14255.t4"/>
    <property type="gene ID" value="Gr19_v10_g14255"/>
</dbReference>
<dbReference type="SUPFAM" id="SSF54928">
    <property type="entry name" value="RNA-binding domain, RBD"/>
    <property type="match status" value="2"/>
</dbReference>
<evidence type="ECO:0000256" key="1">
    <source>
        <dbReference type="ARBA" id="ARBA00022553"/>
    </source>
</evidence>
<feature type="domain" description="RRM" evidence="6">
    <location>
        <begin position="635"/>
        <end position="709"/>
    </location>
</feature>
<feature type="region of interest" description="Disordered" evidence="5">
    <location>
        <begin position="233"/>
        <end position="258"/>
    </location>
</feature>
<dbReference type="Pfam" id="PF13893">
    <property type="entry name" value="RRM_5"/>
    <property type="match status" value="1"/>
</dbReference>
<protein>
    <submittedName>
        <fullName evidence="8">RRM domain-containing protein</fullName>
    </submittedName>
</protein>